<reference evidence="2" key="1">
    <citation type="submission" date="2023-04" db="EMBL/GenBank/DDBJ databases">
        <title>Ambrosiozyma monospora NBRC 1965.</title>
        <authorList>
            <person name="Ichikawa N."/>
            <person name="Sato H."/>
            <person name="Tonouchi N."/>
        </authorList>
    </citation>
    <scope>NUCLEOTIDE SEQUENCE</scope>
    <source>
        <strain evidence="2">NBRC 1965</strain>
    </source>
</reference>
<feature type="region of interest" description="Disordered" evidence="1">
    <location>
        <begin position="182"/>
        <end position="339"/>
    </location>
</feature>
<protein>
    <submittedName>
        <fullName evidence="2">Unnamed protein product</fullName>
    </submittedName>
</protein>
<dbReference type="OrthoDB" id="4096351at2759"/>
<dbReference type="CDD" id="cd00167">
    <property type="entry name" value="SANT"/>
    <property type="match status" value="1"/>
</dbReference>
<evidence type="ECO:0000256" key="1">
    <source>
        <dbReference type="SAM" id="MobiDB-lite"/>
    </source>
</evidence>
<feature type="compositionally biased region" description="Polar residues" evidence="1">
    <location>
        <begin position="411"/>
        <end position="428"/>
    </location>
</feature>
<sequence length="702" mass="77901">MTPPKRRLNLKSTTKRKTTNNTRGANREFVRKSDKTTASKSDVISNDSDPAKTRASEGNDSTEVSSHAPASDESNDGQGQQSSTNPNTDPSNKNLDPAILDLISGPESVSSDIDKYNERVKRKEAARTAMAAISVASQDSTNNNADEQSEDDSNPTEGLGSKKKSKKDNDILELKKKLLEEEEKNKQWLLQQKRVSAQKRKRVAGNDLFSGSTSYYSTAPVRQQVGGSVRSRTKKSDSAANYSDGSDEDYDTSDEDDDGPQSKRSKISDGFEMKIKELPKGQQAKEVVMHSNSNSDEHPSNQSEITNSNVSEETHENRSSDESHDLESTGHNTTQDLSNLHPENYASELIPGINLPLEFASNLPGAIFIAPAPAPGADISSVSSSGRPVNATSNNGGTSITTTRGPRFLPLTSNPTRSTSKSNSSQQPKGYHPTGKKSRAPVNNGWTAEDDELIIRCKEVENLSWRKIASKLEGRHSWQAIQMRYLRTHKSRGDSWSRFMEIRLIQAVKKDWEQRWKRISDDLGKNFSMERCFNKNLDMCQKIDTPYVSKMFENQEVLRNYVLDKHDIRDAESHKKLLMIYNGLDSITYDTDDDDDDDEDGNGDAGNDDDDEDGNGDGDNDDDDDEEDGDGDNEHDDNDDDEQDDTVTTQTPVSTKKSKESGKYQSQVNDNKEKVQAQNEDIDDEVVEADDPEVEAIEKGST</sequence>
<dbReference type="AlphaFoldDB" id="A0A9W6YXT8"/>
<feature type="compositionally biased region" description="Acidic residues" evidence="1">
    <location>
        <begin position="245"/>
        <end position="259"/>
    </location>
</feature>
<evidence type="ECO:0000313" key="2">
    <source>
        <dbReference type="EMBL" id="GMG32560.1"/>
    </source>
</evidence>
<feature type="compositionally biased region" description="Basic and acidic residues" evidence="1">
    <location>
        <begin position="312"/>
        <end position="328"/>
    </location>
</feature>
<feature type="compositionally biased region" description="Basic and acidic residues" evidence="1">
    <location>
        <begin position="25"/>
        <end position="37"/>
    </location>
</feature>
<feature type="compositionally biased region" description="Polar residues" evidence="1">
    <location>
        <begin position="646"/>
        <end position="655"/>
    </location>
</feature>
<dbReference type="Pfam" id="PF13921">
    <property type="entry name" value="Myb_DNA-bind_6"/>
    <property type="match status" value="1"/>
</dbReference>
<dbReference type="SUPFAM" id="SSF46689">
    <property type="entry name" value="Homeodomain-like"/>
    <property type="match status" value="1"/>
</dbReference>
<feature type="compositionally biased region" description="Basic residues" evidence="1">
    <location>
        <begin position="1"/>
        <end position="18"/>
    </location>
</feature>
<feature type="region of interest" description="Disordered" evidence="1">
    <location>
        <begin position="1"/>
        <end position="170"/>
    </location>
</feature>
<evidence type="ECO:0000313" key="3">
    <source>
        <dbReference type="Proteomes" id="UP001165063"/>
    </source>
</evidence>
<feature type="compositionally biased region" description="Polar residues" evidence="1">
    <location>
        <begin position="135"/>
        <end position="146"/>
    </location>
</feature>
<feature type="compositionally biased region" description="Low complexity" evidence="1">
    <location>
        <begin position="392"/>
        <end position="403"/>
    </location>
</feature>
<feature type="compositionally biased region" description="Polar residues" evidence="1">
    <location>
        <begin position="76"/>
        <end position="94"/>
    </location>
</feature>
<feature type="compositionally biased region" description="Polar residues" evidence="1">
    <location>
        <begin position="329"/>
        <end position="338"/>
    </location>
</feature>
<dbReference type="InterPro" id="IPR009057">
    <property type="entry name" value="Homeodomain-like_sf"/>
</dbReference>
<feature type="compositionally biased region" description="Polar residues" evidence="1">
    <location>
        <begin position="380"/>
        <end position="391"/>
    </location>
</feature>
<proteinExistence type="predicted"/>
<dbReference type="InterPro" id="IPR001005">
    <property type="entry name" value="SANT/Myb"/>
</dbReference>
<feature type="compositionally biased region" description="Acidic residues" evidence="1">
    <location>
        <begin position="590"/>
        <end position="645"/>
    </location>
</feature>
<feature type="compositionally biased region" description="Acidic residues" evidence="1">
    <location>
        <begin position="680"/>
        <end position="695"/>
    </location>
</feature>
<comment type="caution">
    <text evidence="2">The sequence shown here is derived from an EMBL/GenBank/DDBJ whole genome shotgun (WGS) entry which is preliminary data.</text>
</comment>
<feature type="compositionally biased region" description="Polar residues" evidence="1">
    <location>
        <begin position="209"/>
        <end position="221"/>
    </location>
</feature>
<keyword evidence="3" id="KW-1185">Reference proteome</keyword>
<feature type="compositionally biased region" description="Polar residues" evidence="1">
    <location>
        <begin position="38"/>
        <end position="48"/>
    </location>
</feature>
<feature type="compositionally biased region" description="Polar residues" evidence="1">
    <location>
        <begin position="290"/>
        <end position="311"/>
    </location>
</feature>
<feature type="compositionally biased region" description="Basic and acidic residues" evidence="1">
    <location>
        <begin position="112"/>
        <end position="126"/>
    </location>
</feature>
<dbReference type="Proteomes" id="UP001165063">
    <property type="component" value="Unassembled WGS sequence"/>
</dbReference>
<feature type="compositionally biased region" description="Basic and acidic residues" evidence="1">
    <location>
        <begin position="266"/>
        <end position="279"/>
    </location>
</feature>
<name>A0A9W6YXT8_AMBMO</name>
<accession>A0A9W6YXT8</accession>
<feature type="region of interest" description="Disordered" evidence="1">
    <location>
        <begin position="586"/>
        <end position="702"/>
    </location>
</feature>
<gene>
    <name evidence="2" type="ORF">Amon01_000415000</name>
</gene>
<organism evidence="2 3">
    <name type="scientific">Ambrosiozyma monospora</name>
    <name type="common">Yeast</name>
    <name type="synonym">Endomycopsis monosporus</name>
    <dbReference type="NCBI Taxonomy" id="43982"/>
    <lineage>
        <taxon>Eukaryota</taxon>
        <taxon>Fungi</taxon>
        <taxon>Dikarya</taxon>
        <taxon>Ascomycota</taxon>
        <taxon>Saccharomycotina</taxon>
        <taxon>Pichiomycetes</taxon>
        <taxon>Pichiales</taxon>
        <taxon>Pichiaceae</taxon>
        <taxon>Ambrosiozyma</taxon>
    </lineage>
</organism>
<dbReference type="EMBL" id="BSXU01001938">
    <property type="protein sequence ID" value="GMG32560.1"/>
    <property type="molecule type" value="Genomic_DNA"/>
</dbReference>
<feature type="region of interest" description="Disordered" evidence="1">
    <location>
        <begin position="377"/>
        <end position="444"/>
    </location>
</feature>